<proteinExistence type="predicted"/>
<dbReference type="AlphaFoldDB" id="A0A091DIZ0"/>
<dbReference type="Proteomes" id="UP000028990">
    <property type="component" value="Unassembled WGS sequence"/>
</dbReference>
<evidence type="ECO:0000313" key="1">
    <source>
        <dbReference type="EMBL" id="KFO22726.1"/>
    </source>
</evidence>
<accession>A0A091DIZ0</accession>
<gene>
    <name evidence="1" type="ORF">H920_15865</name>
</gene>
<reference evidence="1 2" key="1">
    <citation type="submission" date="2013-11" db="EMBL/GenBank/DDBJ databases">
        <title>The Damaraland mole rat (Fukomys damarensis) genome and evolution of African mole rats.</title>
        <authorList>
            <person name="Gladyshev V.N."/>
            <person name="Fang X."/>
        </authorList>
    </citation>
    <scope>NUCLEOTIDE SEQUENCE [LARGE SCALE GENOMIC DNA]</scope>
    <source>
        <tissue evidence="1">Liver</tissue>
    </source>
</reference>
<evidence type="ECO:0000313" key="2">
    <source>
        <dbReference type="Proteomes" id="UP000028990"/>
    </source>
</evidence>
<protein>
    <submittedName>
        <fullName evidence="1">Uncharacterized protein</fullName>
    </submittedName>
</protein>
<dbReference type="EMBL" id="KN123961">
    <property type="protein sequence ID" value="KFO22726.1"/>
    <property type="molecule type" value="Genomic_DNA"/>
</dbReference>
<name>A0A091DIZ0_FUKDA</name>
<keyword evidence="2" id="KW-1185">Reference proteome</keyword>
<sequence>MPSASASRKSQEKPREIMDAAEVGFLPPRAWEGRCWARLRFKRGSGVSRASPRRLCRPRPSGSCSRYFHRACMAMAPTAWQTSAGPLFSQGRLVCENCPGGRVDVKCLLPRK</sequence>
<organism evidence="1 2">
    <name type="scientific">Fukomys damarensis</name>
    <name type="common">Damaraland mole rat</name>
    <name type="synonym">Cryptomys damarensis</name>
    <dbReference type="NCBI Taxonomy" id="885580"/>
    <lineage>
        <taxon>Eukaryota</taxon>
        <taxon>Metazoa</taxon>
        <taxon>Chordata</taxon>
        <taxon>Craniata</taxon>
        <taxon>Vertebrata</taxon>
        <taxon>Euteleostomi</taxon>
        <taxon>Mammalia</taxon>
        <taxon>Eutheria</taxon>
        <taxon>Euarchontoglires</taxon>
        <taxon>Glires</taxon>
        <taxon>Rodentia</taxon>
        <taxon>Hystricomorpha</taxon>
        <taxon>Bathyergidae</taxon>
        <taxon>Fukomys</taxon>
    </lineage>
</organism>